<dbReference type="PROSITE" id="PS50022">
    <property type="entry name" value="FA58C_3"/>
    <property type="match status" value="1"/>
</dbReference>
<dbReference type="CDD" id="cd00057">
    <property type="entry name" value="FA58C"/>
    <property type="match status" value="1"/>
</dbReference>
<dbReference type="EMBL" id="CALNXI010006540">
    <property type="protein sequence ID" value="CAH3199112.1"/>
    <property type="molecule type" value="Genomic_DNA"/>
</dbReference>
<dbReference type="SUPFAM" id="SSF49785">
    <property type="entry name" value="Galactose-binding domain-like"/>
    <property type="match status" value="1"/>
</dbReference>
<dbReference type="PANTHER" id="PTHR24543:SF325">
    <property type="entry name" value="F5_8 TYPE C DOMAIN-CONTAINING PROTEIN"/>
    <property type="match status" value="1"/>
</dbReference>
<proteinExistence type="predicted"/>
<evidence type="ECO:0000259" key="1">
    <source>
        <dbReference type="PROSITE" id="PS50022"/>
    </source>
</evidence>
<dbReference type="PANTHER" id="PTHR24543">
    <property type="entry name" value="MULTICOPPER OXIDASE-RELATED"/>
    <property type="match status" value="1"/>
</dbReference>
<accession>A0ABN8T431</accession>
<dbReference type="Proteomes" id="UP001159427">
    <property type="component" value="Unassembled WGS sequence"/>
</dbReference>
<dbReference type="PROSITE" id="PS01286">
    <property type="entry name" value="FA58C_2"/>
    <property type="match status" value="1"/>
</dbReference>
<evidence type="ECO:0000313" key="2">
    <source>
        <dbReference type="EMBL" id="CAH3199112.1"/>
    </source>
</evidence>
<feature type="non-terminal residue" evidence="2">
    <location>
        <position position="152"/>
    </location>
</feature>
<sequence length="152" mass="17260">MENGAISDGQITASSFHTHSWIDHGPYLARLHLQHISNARAGGWLAALPNDVSQWLQIDLGNRHYNVTRVATQGRQSSDQKVTKYKLQYSDDGVAFSWYENDQGQPKVFTGNTDQNTIKSHELNPPIRSRYIRFRPVTWNGGISMRVELYGC</sequence>
<keyword evidence="3" id="KW-1185">Reference proteome</keyword>
<evidence type="ECO:0000313" key="3">
    <source>
        <dbReference type="Proteomes" id="UP001159427"/>
    </source>
</evidence>
<gene>
    <name evidence="2" type="ORF">PEVE_00038485</name>
</gene>
<protein>
    <recommendedName>
        <fullName evidence="1">F5/8 type C domain-containing protein</fullName>
    </recommendedName>
</protein>
<comment type="caution">
    <text evidence="2">The sequence shown here is derived from an EMBL/GenBank/DDBJ whole genome shotgun (WGS) entry which is preliminary data.</text>
</comment>
<reference evidence="2 3" key="1">
    <citation type="submission" date="2022-05" db="EMBL/GenBank/DDBJ databases">
        <authorList>
            <consortium name="Genoscope - CEA"/>
            <person name="William W."/>
        </authorList>
    </citation>
    <scope>NUCLEOTIDE SEQUENCE [LARGE SCALE GENOMIC DNA]</scope>
</reference>
<organism evidence="2 3">
    <name type="scientific">Porites evermanni</name>
    <dbReference type="NCBI Taxonomy" id="104178"/>
    <lineage>
        <taxon>Eukaryota</taxon>
        <taxon>Metazoa</taxon>
        <taxon>Cnidaria</taxon>
        <taxon>Anthozoa</taxon>
        <taxon>Hexacorallia</taxon>
        <taxon>Scleractinia</taxon>
        <taxon>Fungiina</taxon>
        <taxon>Poritidae</taxon>
        <taxon>Porites</taxon>
    </lineage>
</organism>
<dbReference type="Pfam" id="PF00754">
    <property type="entry name" value="F5_F8_type_C"/>
    <property type="match status" value="1"/>
</dbReference>
<dbReference type="InterPro" id="IPR000421">
    <property type="entry name" value="FA58C"/>
</dbReference>
<dbReference type="SMART" id="SM00231">
    <property type="entry name" value="FA58C"/>
    <property type="match status" value="1"/>
</dbReference>
<feature type="domain" description="F5/8 type C" evidence="1">
    <location>
        <begin position="1"/>
        <end position="152"/>
    </location>
</feature>
<dbReference type="Gene3D" id="2.60.120.260">
    <property type="entry name" value="Galactose-binding domain-like"/>
    <property type="match status" value="1"/>
</dbReference>
<dbReference type="InterPro" id="IPR008979">
    <property type="entry name" value="Galactose-bd-like_sf"/>
</dbReference>
<name>A0ABN8T431_9CNID</name>